<organism evidence="1 2">
    <name type="scientific">Gryllus longicercus</name>
    <dbReference type="NCBI Taxonomy" id="2509291"/>
    <lineage>
        <taxon>Eukaryota</taxon>
        <taxon>Metazoa</taxon>
        <taxon>Ecdysozoa</taxon>
        <taxon>Arthropoda</taxon>
        <taxon>Hexapoda</taxon>
        <taxon>Insecta</taxon>
        <taxon>Pterygota</taxon>
        <taxon>Neoptera</taxon>
        <taxon>Polyneoptera</taxon>
        <taxon>Orthoptera</taxon>
        <taxon>Ensifera</taxon>
        <taxon>Gryllidea</taxon>
        <taxon>Grylloidea</taxon>
        <taxon>Gryllidae</taxon>
        <taxon>Gryllinae</taxon>
        <taxon>Gryllus</taxon>
    </lineage>
</organism>
<name>A0AAN9VMX8_9ORTH</name>
<comment type="caution">
    <text evidence="1">The sequence shown here is derived from an EMBL/GenBank/DDBJ whole genome shotgun (WGS) entry which is preliminary data.</text>
</comment>
<sequence>MKNVFCTRELVSLSVKIRLLKCNVFSTLFYGTETWALQKRHMNKLEAFEMWSYQRILTISWVSRTTNEVLRIGKCKGILKTINS</sequence>
<protein>
    <submittedName>
        <fullName evidence="1">Uncharacterized protein</fullName>
    </submittedName>
</protein>
<evidence type="ECO:0000313" key="2">
    <source>
        <dbReference type="Proteomes" id="UP001378592"/>
    </source>
</evidence>
<proteinExistence type="predicted"/>
<dbReference type="Proteomes" id="UP001378592">
    <property type="component" value="Unassembled WGS sequence"/>
</dbReference>
<gene>
    <name evidence="1" type="ORF">R5R35_014755</name>
</gene>
<accession>A0AAN9VMX8</accession>
<dbReference type="EMBL" id="JAZDUA010000103">
    <property type="protein sequence ID" value="KAK7867970.1"/>
    <property type="molecule type" value="Genomic_DNA"/>
</dbReference>
<evidence type="ECO:0000313" key="1">
    <source>
        <dbReference type="EMBL" id="KAK7867970.1"/>
    </source>
</evidence>
<dbReference type="AlphaFoldDB" id="A0AAN9VMX8"/>
<reference evidence="1 2" key="1">
    <citation type="submission" date="2024-03" db="EMBL/GenBank/DDBJ databases">
        <title>The genome assembly and annotation of the cricket Gryllus longicercus Weissman &amp; Gray.</title>
        <authorList>
            <person name="Szrajer S."/>
            <person name="Gray D."/>
            <person name="Ylla G."/>
        </authorList>
    </citation>
    <scope>NUCLEOTIDE SEQUENCE [LARGE SCALE GENOMIC DNA]</scope>
    <source>
        <strain evidence="1">DAG 2021-001</strain>
        <tissue evidence="1">Whole body minus gut</tissue>
    </source>
</reference>
<keyword evidence="2" id="KW-1185">Reference proteome</keyword>